<name>A0A517PA00_9PLAN</name>
<evidence type="ECO:0000313" key="3">
    <source>
        <dbReference type="Proteomes" id="UP000318741"/>
    </source>
</evidence>
<dbReference type="EMBL" id="CP036265">
    <property type="protein sequence ID" value="QDT16192.1"/>
    <property type="molecule type" value="Genomic_DNA"/>
</dbReference>
<sequence length="331" mass="35965">MTSTLARTVGDANPTRIWPGTLPVLYVHGSHGTAKSSTARNAARVTDPQEADLLDEPKKPEDLIAFLRVCRVAILDNLEELPKKLSNLLCRGATGAAMVRRKLYPNFGLSFAKFNNSVALTGIDSVVTAPDLLDRTVVVEAVEIARFTRRLEAEVEPEFQAGWPRALAGLMNGGVAALKAEVEGRPRLAELPRLADFAVHADAAEEALGLPRGAALKALRAAVEDTEEAVLNSMPAVRAAVGIFSENLSRIDADNAELPPAKSPPRTWRSEPDRLYKSVCARVKSNERGKFWPESAEVLTGQFKAMPPRRRRADQREEGGEAVDGVYRRGA</sequence>
<feature type="region of interest" description="Disordered" evidence="1">
    <location>
        <begin position="303"/>
        <end position="331"/>
    </location>
</feature>
<organism evidence="2 3">
    <name type="scientific">Alienimonas californiensis</name>
    <dbReference type="NCBI Taxonomy" id="2527989"/>
    <lineage>
        <taxon>Bacteria</taxon>
        <taxon>Pseudomonadati</taxon>
        <taxon>Planctomycetota</taxon>
        <taxon>Planctomycetia</taxon>
        <taxon>Planctomycetales</taxon>
        <taxon>Planctomycetaceae</taxon>
        <taxon>Alienimonas</taxon>
    </lineage>
</organism>
<dbReference type="AlphaFoldDB" id="A0A517PA00"/>
<dbReference type="OrthoDB" id="266913at2"/>
<reference evidence="2 3" key="1">
    <citation type="submission" date="2019-02" db="EMBL/GenBank/DDBJ databases">
        <title>Deep-cultivation of Planctomycetes and their phenomic and genomic characterization uncovers novel biology.</title>
        <authorList>
            <person name="Wiegand S."/>
            <person name="Jogler M."/>
            <person name="Boedeker C."/>
            <person name="Pinto D."/>
            <person name="Vollmers J."/>
            <person name="Rivas-Marin E."/>
            <person name="Kohn T."/>
            <person name="Peeters S.H."/>
            <person name="Heuer A."/>
            <person name="Rast P."/>
            <person name="Oberbeckmann S."/>
            <person name="Bunk B."/>
            <person name="Jeske O."/>
            <person name="Meyerdierks A."/>
            <person name="Storesund J.E."/>
            <person name="Kallscheuer N."/>
            <person name="Luecker S."/>
            <person name="Lage O.M."/>
            <person name="Pohl T."/>
            <person name="Merkel B.J."/>
            <person name="Hornburger P."/>
            <person name="Mueller R.-W."/>
            <person name="Bruemmer F."/>
            <person name="Labrenz M."/>
            <person name="Spormann A.M."/>
            <person name="Op den Camp H."/>
            <person name="Overmann J."/>
            <person name="Amann R."/>
            <person name="Jetten M.S.M."/>
            <person name="Mascher T."/>
            <person name="Medema M.H."/>
            <person name="Devos D.P."/>
            <person name="Kaster A.-K."/>
            <person name="Ovreas L."/>
            <person name="Rohde M."/>
            <person name="Galperin M.Y."/>
            <person name="Jogler C."/>
        </authorList>
    </citation>
    <scope>NUCLEOTIDE SEQUENCE [LARGE SCALE GENOMIC DNA]</scope>
    <source>
        <strain evidence="2 3">CA12</strain>
    </source>
</reference>
<evidence type="ECO:0000256" key="1">
    <source>
        <dbReference type="SAM" id="MobiDB-lite"/>
    </source>
</evidence>
<gene>
    <name evidence="2" type="ORF">CA12_22920</name>
</gene>
<keyword evidence="3" id="KW-1185">Reference proteome</keyword>
<accession>A0A517PA00</accession>
<dbReference type="KEGG" id="acaf:CA12_22920"/>
<dbReference type="Proteomes" id="UP000318741">
    <property type="component" value="Chromosome"/>
</dbReference>
<evidence type="ECO:0000313" key="2">
    <source>
        <dbReference type="EMBL" id="QDT16192.1"/>
    </source>
</evidence>
<protein>
    <submittedName>
        <fullName evidence="2">Uncharacterized protein</fullName>
    </submittedName>
</protein>
<proteinExistence type="predicted"/>
<dbReference type="RefSeq" id="WP_145359057.1">
    <property type="nucleotide sequence ID" value="NZ_CP036265.1"/>
</dbReference>